<evidence type="ECO:0000313" key="2">
    <source>
        <dbReference type="EMBL" id="CAF4428363.1"/>
    </source>
</evidence>
<dbReference type="Proteomes" id="UP000663848">
    <property type="component" value="Unassembled WGS sequence"/>
</dbReference>
<evidence type="ECO:0000313" key="4">
    <source>
        <dbReference type="EMBL" id="CAF4605415.1"/>
    </source>
</evidence>
<reference evidence="1" key="1">
    <citation type="submission" date="2021-02" db="EMBL/GenBank/DDBJ databases">
        <authorList>
            <person name="Nowell W R."/>
        </authorList>
    </citation>
    <scope>NUCLEOTIDE SEQUENCE</scope>
</reference>
<keyword evidence="5" id="KW-1185">Reference proteome</keyword>
<sequence length="104" mass="12588">MHSTRDNTNRCSVHTIVARDFERMKLFKKREVQQEQELKTLERRLYAHKKWTSRANHKFLSEVASSTHPERPPITLEEFMERERIKQDKIINSKKVANEKIRQN</sequence>
<organism evidence="1 5">
    <name type="scientific">Rotaria socialis</name>
    <dbReference type="NCBI Taxonomy" id="392032"/>
    <lineage>
        <taxon>Eukaryota</taxon>
        <taxon>Metazoa</taxon>
        <taxon>Spiralia</taxon>
        <taxon>Gnathifera</taxon>
        <taxon>Rotifera</taxon>
        <taxon>Eurotatoria</taxon>
        <taxon>Bdelloidea</taxon>
        <taxon>Philodinida</taxon>
        <taxon>Philodinidae</taxon>
        <taxon>Rotaria</taxon>
    </lineage>
</organism>
<dbReference type="Proteomes" id="UP000663862">
    <property type="component" value="Unassembled WGS sequence"/>
</dbReference>
<evidence type="ECO:0000313" key="3">
    <source>
        <dbReference type="EMBL" id="CAF4521814.1"/>
    </source>
</evidence>
<dbReference type="Proteomes" id="UP000663873">
    <property type="component" value="Unassembled WGS sequence"/>
</dbReference>
<dbReference type="AlphaFoldDB" id="A0A820GNE8"/>
<evidence type="ECO:0000313" key="5">
    <source>
        <dbReference type="Proteomes" id="UP000663873"/>
    </source>
</evidence>
<protein>
    <submittedName>
        <fullName evidence="1">Uncharacterized protein</fullName>
    </submittedName>
</protein>
<gene>
    <name evidence="2" type="ORF">HFQ381_LOCUS22141</name>
    <name evidence="4" type="ORF">QYT958_LOCUS11846</name>
    <name evidence="3" type="ORF">TSG867_LOCUS22622</name>
    <name evidence="1" type="ORF">UJA718_LOCUS11354</name>
</gene>
<name>A0A820GNE8_9BILA</name>
<proteinExistence type="predicted"/>
<comment type="caution">
    <text evidence="1">The sequence shown here is derived from an EMBL/GenBank/DDBJ whole genome shotgun (WGS) entry which is preliminary data.</text>
</comment>
<dbReference type="EMBL" id="CAJOBQ010001866">
    <property type="protein sequence ID" value="CAF4521814.1"/>
    <property type="molecule type" value="Genomic_DNA"/>
</dbReference>
<dbReference type="EMBL" id="CAJOBO010002060">
    <property type="protein sequence ID" value="CAF4428363.1"/>
    <property type="molecule type" value="Genomic_DNA"/>
</dbReference>
<evidence type="ECO:0000313" key="1">
    <source>
        <dbReference type="EMBL" id="CAF4280482.1"/>
    </source>
</evidence>
<dbReference type="EMBL" id="CAJOBR010001402">
    <property type="protein sequence ID" value="CAF4605415.1"/>
    <property type="molecule type" value="Genomic_DNA"/>
</dbReference>
<dbReference type="EMBL" id="CAJOBP010001388">
    <property type="protein sequence ID" value="CAF4280482.1"/>
    <property type="molecule type" value="Genomic_DNA"/>
</dbReference>
<accession>A0A820GNE8</accession>
<dbReference type="Proteomes" id="UP000663851">
    <property type="component" value="Unassembled WGS sequence"/>
</dbReference>